<comment type="caution">
    <text evidence="2">The sequence shown here is derived from an EMBL/GenBank/DDBJ whole genome shotgun (WGS) entry which is preliminary data.</text>
</comment>
<evidence type="ECO:0000256" key="1">
    <source>
        <dbReference type="SAM" id="MobiDB-lite"/>
    </source>
</evidence>
<feature type="compositionally biased region" description="Polar residues" evidence="1">
    <location>
        <begin position="18"/>
        <end position="38"/>
    </location>
</feature>
<dbReference type="Proteomes" id="UP000735302">
    <property type="component" value="Unassembled WGS sequence"/>
</dbReference>
<name>A0AAV4BH51_9GAST</name>
<proteinExistence type="predicted"/>
<dbReference type="AlphaFoldDB" id="A0AAV4BH51"/>
<feature type="region of interest" description="Disordered" evidence="1">
    <location>
        <begin position="1"/>
        <end position="113"/>
    </location>
</feature>
<evidence type="ECO:0000313" key="3">
    <source>
        <dbReference type="Proteomes" id="UP000735302"/>
    </source>
</evidence>
<gene>
    <name evidence="2" type="ORF">PoB_004542800</name>
</gene>
<sequence>MPGTREKSPASILCETPEMTSLRRQATEELNTCTSRAQSGKRGAEDYAQGSARKSLRTHATQSVREVTLKLTTRNAHTGSLHSDTSGKGLPQGLRQLSRSNQGKASKQPKRALSTAPVSLKILEVKSKSLPALTKVFLMHLDPTSQRCHLQGAVRMRSNAGFQEMFF</sequence>
<reference evidence="2 3" key="1">
    <citation type="journal article" date="2021" name="Elife">
        <title>Chloroplast acquisition without the gene transfer in kleptoplastic sea slugs, Plakobranchus ocellatus.</title>
        <authorList>
            <person name="Maeda T."/>
            <person name="Takahashi S."/>
            <person name="Yoshida T."/>
            <person name="Shimamura S."/>
            <person name="Takaki Y."/>
            <person name="Nagai Y."/>
            <person name="Toyoda A."/>
            <person name="Suzuki Y."/>
            <person name="Arimoto A."/>
            <person name="Ishii H."/>
            <person name="Satoh N."/>
            <person name="Nishiyama T."/>
            <person name="Hasebe M."/>
            <person name="Maruyama T."/>
            <person name="Minagawa J."/>
            <person name="Obokata J."/>
            <person name="Shigenobu S."/>
        </authorList>
    </citation>
    <scope>NUCLEOTIDE SEQUENCE [LARGE SCALE GENOMIC DNA]</scope>
</reference>
<protein>
    <submittedName>
        <fullName evidence="2">Uncharacterized protein</fullName>
    </submittedName>
</protein>
<keyword evidence="3" id="KW-1185">Reference proteome</keyword>
<feature type="compositionally biased region" description="Polar residues" evidence="1">
    <location>
        <begin position="95"/>
        <end position="105"/>
    </location>
</feature>
<accession>A0AAV4BH51</accession>
<evidence type="ECO:0000313" key="2">
    <source>
        <dbReference type="EMBL" id="GFO18923.1"/>
    </source>
</evidence>
<organism evidence="2 3">
    <name type="scientific">Plakobranchus ocellatus</name>
    <dbReference type="NCBI Taxonomy" id="259542"/>
    <lineage>
        <taxon>Eukaryota</taxon>
        <taxon>Metazoa</taxon>
        <taxon>Spiralia</taxon>
        <taxon>Lophotrochozoa</taxon>
        <taxon>Mollusca</taxon>
        <taxon>Gastropoda</taxon>
        <taxon>Heterobranchia</taxon>
        <taxon>Euthyneura</taxon>
        <taxon>Panpulmonata</taxon>
        <taxon>Sacoglossa</taxon>
        <taxon>Placobranchoidea</taxon>
        <taxon>Plakobranchidae</taxon>
        <taxon>Plakobranchus</taxon>
    </lineage>
</organism>
<dbReference type="EMBL" id="BLXT01004995">
    <property type="protein sequence ID" value="GFO18923.1"/>
    <property type="molecule type" value="Genomic_DNA"/>
</dbReference>
<feature type="compositionally biased region" description="Polar residues" evidence="1">
    <location>
        <begin position="58"/>
        <end position="86"/>
    </location>
</feature>